<feature type="transmembrane region" description="Helical" evidence="8">
    <location>
        <begin position="157"/>
        <end position="178"/>
    </location>
</feature>
<dbReference type="InterPro" id="IPR024989">
    <property type="entry name" value="MFS_assoc_dom"/>
</dbReference>
<dbReference type="Gene3D" id="1.20.1250.20">
    <property type="entry name" value="MFS general substrate transporter like domains"/>
    <property type="match status" value="2"/>
</dbReference>
<dbReference type="PANTHER" id="PTHR23522">
    <property type="entry name" value="BLL5896 PROTEIN"/>
    <property type="match status" value="1"/>
</dbReference>
<feature type="transmembrane region" description="Helical" evidence="8">
    <location>
        <begin position="273"/>
        <end position="293"/>
    </location>
</feature>
<sequence length="396" mass="43441">MNQLQMKYNLAHILYWIVYCAECGFTAIFLQSKGMTNTEIGLVTGSGCVITIFLSPFVTSIINNHPKITVKKMFTMIIAFLSLVFLSVAFIQMPVILVMACYICILSTFVSTVPFLSMIAMDYLHEGREINFGLARGMGSVFYAVAAVVLGEWINLFSANVLAIVFMVGGILFLLVLYRLPDSQLDPSTKTNAKNGSFFSFIRKYQILFFILLGFAFAFAASSSISTYLINIIENLGGDTSIYGVTIFLMAASEMPAMAVVPRLIRRYHPMNLVMFAGGCYIIRNFLICLAPSLPFVFIGMLFQSVTYGILTSLLTYYVSDVTDKKDEAMGQTFIGVMTSGFGATIGNFFGGFIQDALGLPAMLGMACVLTAIGSGIMVVTALYAKKKLPPRRILS</sequence>
<keyword evidence="7 8" id="KW-0472">Membrane</keyword>
<reference evidence="10" key="2">
    <citation type="journal article" date="2021" name="PeerJ">
        <title>Extensive microbial diversity within the chicken gut microbiome revealed by metagenomics and culture.</title>
        <authorList>
            <person name="Gilroy R."/>
            <person name="Ravi A."/>
            <person name="Getino M."/>
            <person name="Pursley I."/>
            <person name="Horton D.L."/>
            <person name="Alikhan N.F."/>
            <person name="Baker D."/>
            <person name="Gharbi K."/>
            <person name="Hall N."/>
            <person name="Watson M."/>
            <person name="Adriaenssens E.M."/>
            <person name="Foster-Nyarko E."/>
            <person name="Jarju S."/>
            <person name="Secka A."/>
            <person name="Antonio M."/>
            <person name="Oren A."/>
            <person name="Chaudhuri R.R."/>
            <person name="La Ragione R."/>
            <person name="Hildebrand F."/>
            <person name="Pallen M.J."/>
        </authorList>
    </citation>
    <scope>NUCLEOTIDE SEQUENCE</scope>
    <source>
        <strain evidence="10">CHK195-11698</strain>
    </source>
</reference>
<feature type="transmembrane region" description="Helical" evidence="8">
    <location>
        <begin position="207"/>
        <end position="230"/>
    </location>
</feature>
<dbReference type="Proteomes" id="UP000824175">
    <property type="component" value="Unassembled WGS sequence"/>
</dbReference>
<evidence type="ECO:0000256" key="3">
    <source>
        <dbReference type="ARBA" id="ARBA00022475"/>
    </source>
</evidence>
<evidence type="ECO:0000256" key="7">
    <source>
        <dbReference type="ARBA" id="ARBA00023136"/>
    </source>
</evidence>
<dbReference type="GO" id="GO:0030395">
    <property type="term" value="F:lactose binding"/>
    <property type="evidence" value="ECO:0007669"/>
    <property type="project" value="TreeGrafter"/>
</dbReference>
<keyword evidence="4" id="KW-0997">Cell inner membrane</keyword>
<evidence type="ECO:0000256" key="2">
    <source>
        <dbReference type="ARBA" id="ARBA00022448"/>
    </source>
</evidence>
<feature type="transmembrane region" description="Helical" evidence="8">
    <location>
        <begin position="97"/>
        <end position="121"/>
    </location>
</feature>
<accession>A0A9D1HLQ4</accession>
<keyword evidence="2" id="KW-0813">Transport</keyword>
<feature type="transmembrane region" description="Helical" evidence="8">
    <location>
        <begin position="360"/>
        <end position="385"/>
    </location>
</feature>
<dbReference type="AlphaFoldDB" id="A0A9D1HLQ4"/>
<reference evidence="10" key="1">
    <citation type="submission" date="2020-10" db="EMBL/GenBank/DDBJ databases">
        <authorList>
            <person name="Gilroy R."/>
        </authorList>
    </citation>
    <scope>NUCLEOTIDE SEQUENCE</scope>
    <source>
        <strain evidence="10">CHK195-11698</strain>
    </source>
</reference>
<dbReference type="SUPFAM" id="SSF103473">
    <property type="entry name" value="MFS general substrate transporter"/>
    <property type="match status" value="1"/>
</dbReference>
<feature type="transmembrane region" description="Helical" evidence="8">
    <location>
        <begin position="242"/>
        <end position="261"/>
    </location>
</feature>
<name>A0A9D1HLQ4_9FIRM</name>
<keyword evidence="3" id="KW-1003">Cell membrane</keyword>
<dbReference type="InterPro" id="IPR036259">
    <property type="entry name" value="MFS_trans_sf"/>
</dbReference>
<feature type="transmembrane region" description="Helical" evidence="8">
    <location>
        <begin position="331"/>
        <end position="354"/>
    </location>
</feature>
<dbReference type="GO" id="GO:0015528">
    <property type="term" value="F:lactose:proton symporter activity"/>
    <property type="evidence" value="ECO:0007669"/>
    <property type="project" value="TreeGrafter"/>
</dbReference>
<dbReference type="EMBL" id="DVMJ01000019">
    <property type="protein sequence ID" value="HIU12992.1"/>
    <property type="molecule type" value="Genomic_DNA"/>
</dbReference>
<evidence type="ECO:0000313" key="10">
    <source>
        <dbReference type="EMBL" id="HIU12992.1"/>
    </source>
</evidence>
<feature type="transmembrane region" description="Helical" evidence="8">
    <location>
        <begin position="12"/>
        <end position="30"/>
    </location>
</feature>
<evidence type="ECO:0000256" key="6">
    <source>
        <dbReference type="ARBA" id="ARBA00022989"/>
    </source>
</evidence>
<keyword evidence="6 8" id="KW-1133">Transmembrane helix</keyword>
<comment type="caution">
    <text evidence="10">The sequence shown here is derived from an EMBL/GenBank/DDBJ whole genome shotgun (WGS) entry which is preliminary data.</text>
</comment>
<protein>
    <submittedName>
        <fullName evidence="10">MFS transporter</fullName>
    </submittedName>
</protein>
<evidence type="ECO:0000256" key="5">
    <source>
        <dbReference type="ARBA" id="ARBA00022692"/>
    </source>
</evidence>
<feature type="transmembrane region" description="Helical" evidence="8">
    <location>
        <begin position="299"/>
        <end position="319"/>
    </location>
</feature>
<gene>
    <name evidence="10" type="ORF">IAD15_02865</name>
</gene>
<proteinExistence type="predicted"/>
<evidence type="ECO:0000256" key="8">
    <source>
        <dbReference type="SAM" id="Phobius"/>
    </source>
</evidence>
<keyword evidence="5 8" id="KW-0812">Transmembrane</keyword>
<organism evidence="10 11">
    <name type="scientific">Candidatus Fimiplasma intestinipullorum</name>
    <dbReference type="NCBI Taxonomy" id="2840825"/>
    <lineage>
        <taxon>Bacteria</taxon>
        <taxon>Bacillati</taxon>
        <taxon>Bacillota</taxon>
        <taxon>Clostridia</taxon>
        <taxon>Eubacteriales</taxon>
        <taxon>Candidatus Fimiplasma</taxon>
    </lineage>
</organism>
<comment type="subcellular location">
    <subcellularLocation>
        <location evidence="1">Cell inner membrane</location>
        <topology evidence="1">Multi-pass membrane protein</topology>
    </subcellularLocation>
</comment>
<feature type="domain" description="Major facilitator superfamily associated" evidence="9">
    <location>
        <begin position="15"/>
        <end position="357"/>
    </location>
</feature>
<evidence type="ECO:0000256" key="1">
    <source>
        <dbReference type="ARBA" id="ARBA00004429"/>
    </source>
</evidence>
<evidence type="ECO:0000313" key="11">
    <source>
        <dbReference type="Proteomes" id="UP000824175"/>
    </source>
</evidence>
<dbReference type="PANTHER" id="PTHR23522:SF10">
    <property type="entry name" value="3-PHENYLPROPIONIC ACID TRANSPORTER-RELATED"/>
    <property type="match status" value="1"/>
</dbReference>
<feature type="transmembrane region" description="Helical" evidence="8">
    <location>
        <begin position="74"/>
        <end position="91"/>
    </location>
</feature>
<dbReference type="GO" id="GO:0005886">
    <property type="term" value="C:plasma membrane"/>
    <property type="evidence" value="ECO:0007669"/>
    <property type="project" value="UniProtKB-SubCell"/>
</dbReference>
<evidence type="ECO:0000256" key="4">
    <source>
        <dbReference type="ARBA" id="ARBA00022519"/>
    </source>
</evidence>
<evidence type="ECO:0000259" key="9">
    <source>
        <dbReference type="Pfam" id="PF12832"/>
    </source>
</evidence>
<feature type="transmembrane region" description="Helical" evidence="8">
    <location>
        <begin position="133"/>
        <end position="151"/>
    </location>
</feature>
<feature type="transmembrane region" description="Helical" evidence="8">
    <location>
        <begin position="42"/>
        <end position="62"/>
    </location>
</feature>
<dbReference type="Pfam" id="PF12832">
    <property type="entry name" value="MFS_1_like"/>
    <property type="match status" value="1"/>
</dbReference>